<feature type="region of interest" description="Disordered" evidence="1">
    <location>
        <begin position="731"/>
        <end position="752"/>
    </location>
</feature>
<reference evidence="2 3" key="1">
    <citation type="submission" date="2014-11" db="EMBL/GenBank/DDBJ databases">
        <authorList>
            <person name="Zhu J."/>
            <person name="Qi W."/>
            <person name="Song R."/>
        </authorList>
    </citation>
    <scope>NUCLEOTIDE SEQUENCE [LARGE SCALE GENOMIC DNA]</scope>
</reference>
<evidence type="ECO:0000256" key="1">
    <source>
        <dbReference type="SAM" id="MobiDB-lite"/>
    </source>
</evidence>
<proteinExistence type="predicted"/>
<dbReference type="EMBL" id="CDMY01000466">
    <property type="protein sequence ID" value="CEM15284.1"/>
    <property type="molecule type" value="Genomic_DNA"/>
</dbReference>
<keyword evidence="3" id="KW-1185">Reference proteome</keyword>
<organism evidence="2 3">
    <name type="scientific">Vitrella brassicaformis (strain CCMP3155)</name>
    <dbReference type="NCBI Taxonomy" id="1169540"/>
    <lineage>
        <taxon>Eukaryota</taxon>
        <taxon>Sar</taxon>
        <taxon>Alveolata</taxon>
        <taxon>Colpodellida</taxon>
        <taxon>Vitrellaceae</taxon>
        <taxon>Vitrella</taxon>
    </lineage>
</organism>
<evidence type="ECO:0000313" key="3">
    <source>
        <dbReference type="Proteomes" id="UP000041254"/>
    </source>
</evidence>
<accession>A0A0G4FN24</accession>
<evidence type="ECO:0000313" key="2">
    <source>
        <dbReference type="EMBL" id="CEM15284.1"/>
    </source>
</evidence>
<dbReference type="InParanoid" id="A0A0G4FN24"/>
<name>A0A0G4FN24_VITBC</name>
<sequence length="1365" mass="146685">MAEDSHGAGEDGQARLKKMATSLTVLSKSLEDALRSPRPALHPSLAYLPALTRAIFMAAPSRESRGDASAQASIASLKIQAYDMMVSCLSAALGREDASAIVRCVLGGGSAASRGLYPLAKEAADDTSPGDACQASLGELLIVAALNDIYATLAAILDKSNVHKDANSPLSGKERLAIAALRFIAHVPEALVVSSYPATTLLDATRTHPLRNPPQPYASSDEPVDPLMFIVCALVDLVKCTPASADGSAGVGIGMGVVEMGRWAIKAAGRASVLAWPFVANLTNRRGQDTAEEIASYATFTAGDGMGLSMSGDRAMCARYIQAALSPLTLVEKASRGPPSLRHSIQPLFTTSLSILDFLISTALHRPTDSDASQCRLHPSCAVLTLVDLLAEHNATYDDLLTAILPSLAEVVRSVPALLSGGDGTGMGWALCGLPCIWDVQCENVMSVADLQQDEGGDDVVRRLVMKEVWLWRLGVIAVMGRARGREAIERQDAQQILALARHVVSDILSLLPSPSPLQSFFPHPSAPSPSRPDPPCQRLLSFLGCRATVMLWLLQQAVTDDERTSRGDRVDEAVQAALTVAFPASTVDLPRLRGHMETEGDSKGPWVWKDEEKASTQDGSPPTLSLLEHFASSLRTTHPDSTPAALLEFIGHLSAVIQPLHAMPCSPRAQPPSISASVRVLPARRTREGTTAAVVDSISSAHHRVRRYLTTLHVAKATLSSYQAASMQKSSAVPRASAPPPSAPTDAASSLTAPDAFTRLIYHERNAKVRATAVQPRRRRPKAQDQPFTFLRGRTRQAGPPRRQPKGTRGEAAATARNLSVNQWAAVEPYRTSRAEEATERATKQLSHKGCLLPSSLDSCVAQWGTVVGEASSDAMGAWVEVARGMTTAAKGGQSKGVKLALDKEVVTVEATVDDKGLTADLLAGSTLVERTMAFSHVLWATFIAPFINPSAPPSFVDIVCWSLGKGLVAKKRAADPSVALCGFMHRLHCLVGLLRALSGRSKKDDCILNPTRHLAIMRMIAGLADQLPTQSVPSEWLPQCLQLIDRAAEELQSCQRAIAEHLKATIPESVLSTYANRPVDYLLSMRQVIERSMDVKTLQGEEKWEWDDWLAAYWEWSDEGMTRHHGLVKQSEGLGIDTFGRPVTLSVAPLMITLQHQAKFCRRLEASRLIPAVGLLLHIDIHNTTHRLLENLSATLQLHPRTFSTCGSSVRHSSPRCVLLDPIDSKSSVTCTFSLELDALVPLSLCVSFGFTAAVSSTDGGLMGSGQMEHEGGMGLIDRAVDGDGTSDGGGRLGHDDAMSDCESDKEWGLDHADGSLQAYYCRQRDQSDTAKAMLRAPFASVTYKLPMDAFFVRGWSAATMAR</sequence>
<gene>
    <name evidence="2" type="ORF">Vbra_15737</name>
</gene>
<dbReference type="Proteomes" id="UP000041254">
    <property type="component" value="Unassembled WGS sequence"/>
</dbReference>
<protein>
    <submittedName>
        <fullName evidence="2">Uncharacterized protein</fullName>
    </submittedName>
</protein>
<feature type="region of interest" description="Disordered" evidence="1">
    <location>
        <begin position="770"/>
        <end position="816"/>
    </location>
</feature>
<dbReference type="VEuPathDB" id="CryptoDB:Vbra_15737"/>